<dbReference type="Pfam" id="PF19955">
    <property type="entry name" value="EAD1"/>
    <property type="match status" value="1"/>
</dbReference>
<gene>
    <name evidence="3" type="ORF">BJP37_31165</name>
</gene>
<keyword evidence="1" id="KW-0812">Transmembrane</keyword>
<name>A0A1U7NA50_9CYAN</name>
<evidence type="ECO:0000313" key="3">
    <source>
        <dbReference type="EMBL" id="OLT62832.1"/>
    </source>
</evidence>
<dbReference type="Proteomes" id="UP000186657">
    <property type="component" value="Unassembled WGS sequence"/>
</dbReference>
<keyword evidence="1" id="KW-0472">Membrane</keyword>
<sequence length="522" mass="61146">MKVKKIPVYLLEQIESALFTVFPARRKNAGNTPGYLLEQIHSALLSAFPDPQDFKQMLKYKLNENLPEIATGDNLSEIVNKVVHYFDIKNRLAELINGAREQNPGNDDLNAIKEKFKITTSLLDILYPLEKTNKPRQTIYSDYINKLLDKHTPKYKHNPEYKIHQILENLNDIIDNLNTILEEKYYNEKPIIEFADLLKNEYLDKYQENDYALEAAKKWIFERQENAYKLNKWLKKIKSERSKASYIVRYIIRLIISLVSNNRLFKFDYVVSRILPFLFINITGTWIIELLTNQELVKQYKVFSMLAFILFTIIAIIIAIIDLVKKSNLRLNQISSVTLVILGSLLILGSLVILVIVILTEAFIFSSFPNKTLKLPQKSKNYPEIGKVFENKFKIGECRNIKQISIDKAEVRRSFKYDSFDNDELHVLLSDVEWIKQEKYLKFIKRNYKGYIQFKISYNANSSGEFEMKSEIVDYSFRPGSGFLSFVIGFVETAYLVPRQRNDIIEEIDKFIQDNQILEKLK</sequence>
<keyword evidence="1" id="KW-1133">Transmembrane helix</keyword>
<keyword evidence="4" id="KW-1185">Reference proteome</keyword>
<organism evidence="3 4">
    <name type="scientific">Moorena bouillonii PNG</name>
    <dbReference type="NCBI Taxonomy" id="568701"/>
    <lineage>
        <taxon>Bacteria</taxon>
        <taxon>Bacillati</taxon>
        <taxon>Cyanobacteriota</taxon>
        <taxon>Cyanophyceae</taxon>
        <taxon>Coleofasciculales</taxon>
        <taxon>Coleofasciculaceae</taxon>
        <taxon>Moorena</taxon>
    </lineage>
</organism>
<dbReference type="AlphaFoldDB" id="A0A1U7NA50"/>
<feature type="transmembrane region" description="Helical" evidence="1">
    <location>
        <begin position="303"/>
        <end position="321"/>
    </location>
</feature>
<protein>
    <recommendedName>
        <fullName evidence="2">Effector-associated domain-containing protein</fullName>
    </recommendedName>
</protein>
<dbReference type="InterPro" id="IPR045430">
    <property type="entry name" value="EAD1"/>
</dbReference>
<evidence type="ECO:0000313" key="4">
    <source>
        <dbReference type="Proteomes" id="UP000186657"/>
    </source>
</evidence>
<proteinExistence type="predicted"/>
<feature type="domain" description="Effector-associated" evidence="2">
    <location>
        <begin position="36"/>
        <end position="115"/>
    </location>
</feature>
<accession>A0A1U7NA50</accession>
<evidence type="ECO:0000256" key="1">
    <source>
        <dbReference type="SAM" id="Phobius"/>
    </source>
</evidence>
<evidence type="ECO:0000259" key="2">
    <source>
        <dbReference type="Pfam" id="PF19955"/>
    </source>
</evidence>
<reference evidence="3 4" key="1">
    <citation type="submission" date="2016-10" db="EMBL/GenBank/DDBJ databases">
        <title>Comparative genomics uncovers the prolific and rare metabolic potential of the cyanobacterial genus Moorea.</title>
        <authorList>
            <person name="Leao T."/>
            <person name="Castelao G."/>
            <person name="Korobeynikov A."/>
            <person name="Monroe E.A."/>
            <person name="Podell S."/>
            <person name="Glukhov E."/>
            <person name="Allen E."/>
            <person name="Gerwick W.H."/>
            <person name="Gerwick L."/>
        </authorList>
    </citation>
    <scope>NUCLEOTIDE SEQUENCE [LARGE SCALE GENOMIC DNA]</scope>
    <source>
        <strain evidence="3 4">PNG5-198</strain>
    </source>
</reference>
<feature type="transmembrane region" description="Helical" evidence="1">
    <location>
        <begin position="270"/>
        <end position="291"/>
    </location>
</feature>
<dbReference type="RefSeq" id="WP_075905267.1">
    <property type="nucleotide sequence ID" value="NZ_MKZS01000001.1"/>
</dbReference>
<feature type="transmembrane region" description="Helical" evidence="1">
    <location>
        <begin position="341"/>
        <end position="365"/>
    </location>
</feature>
<comment type="caution">
    <text evidence="3">The sequence shown here is derived from an EMBL/GenBank/DDBJ whole genome shotgun (WGS) entry which is preliminary data.</text>
</comment>
<dbReference type="EMBL" id="MKZS01000001">
    <property type="protein sequence ID" value="OLT62832.1"/>
    <property type="molecule type" value="Genomic_DNA"/>
</dbReference>